<dbReference type="PANTHER" id="PTHR42878">
    <property type="entry name" value="TWO-COMPONENT HISTIDINE KINASE"/>
    <property type="match status" value="1"/>
</dbReference>
<reference evidence="8 9" key="1">
    <citation type="submission" date="2019-12" db="EMBL/GenBank/DDBJ databases">
        <title>Complete genome sequence of Algicella marina strain 9Alg 56(T) isolated from the red alga Tichocarpus crinitus.</title>
        <authorList>
            <person name="Kim S.-G."/>
            <person name="Nedashkovskaya O.I."/>
        </authorList>
    </citation>
    <scope>NUCLEOTIDE SEQUENCE [LARGE SCALE GENOMIC DNA]</scope>
    <source>
        <strain evidence="8 9">9Alg 56</strain>
    </source>
</reference>
<dbReference type="InterPro" id="IPR003594">
    <property type="entry name" value="HATPase_dom"/>
</dbReference>
<dbReference type="InterPro" id="IPR004358">
    <property type="entry name" value="Sig_transdc_His_kin-like_C"/>
</dbReference>
<dbReference type="PROSITE" id="PS50109">
    <property type="entry name" value="HIS_KIN"/>
    <property type="match status" value="1"/>
</dbReference>
<feature type="region of interest" description="Disordered" evidence="6">
    <location>
        <begin position="23"/>
        <end position="67"/>
    </location>
</feature>
<dbReference type="EC" id="2.7.13.3" evidence="2"/>
<dbReference type="CDD" id="cd00075">
    <property type="entry name" value="HATPase"/>
    <property type="match status" value="1"/>
</dbReference>
<evidence type="ECO:0000256" key="5">
    <source>
        <dbReference type="ARBA" id="ARBA00022777"/>
    </source>
</evidence>
<evidence type="ECO:0000256" key="6">
    <source>
        <dbReference type="SAM" id="MobiDB-lite"/>
    </source>
</evidence>
<name>A0A6P1T5V7_9RHOB</name>
<dbReference type="InterPro" id="IPR036890">
    <property type="entry name" value="HATPase_C_sf"/>
</dbReference>
<evidence type="ECO:0000256" key="3">
    <source>
        <dbReference type="ARBA" id="ARBA00022553"/>
    </source>
</evidence>
<keyword evidence="5" id="KW-0418">Kinase</keyword>
<evidence type="ECO:0000313" key="8">
    <source>
        <dbReference type="EMBL" id="QHQ35942.1"/>
    </source>
</evidence>
<dbReference type="InterPro" id="IPR005467">
    <property type="entry name" value="His_kinase_dom"/>
</dbReference>
<keyword evidence="4" id="KW-0808">Transferase</keyword>
<dbReference type="CDD" id="cd00082">
    <property type="entry name" value="HisKA"/>
    <property type="match status" value="1"/>
</dbReference>
<keyword evidence="3" id="KW-0597">Phosphoprotein</keyword>
<dbReference type="GO" id="GO:0007234">
    <property type="term" value="P:osmosensory signaling via phosphorelay pathway"/>
    <property type="evidence" value="ECO:0007669"/>
    <property type="project" value="TreeGrafter"/>
</dbReference>
<feature type="compositionally biased region" description="Basic and acidic residues" evidence="6">
    <location>
        <begin position="27"/>
        <end position="52"/>
    </location>
</feature>
<keyword evidence="9" id="KW-1185">Reference proteome</keyword>
<evidence type="ECO:0000256" key="2">
    <source>
        <dbReference type="ARBA" id="ARBA00012438"/>
    </source>
</evidence>
<dbReference type="InterPro" id="IPR003661">
    <property type="entry name" value="HisK_dim/P_dom"/>
</dbReference>
<comment type="catalytic activity">
    <reaction evidence="1">
        <text>ATP + protein L-histidine = ADP + protein N-phospho-L-histidine.</text>
        <dbReference type="EC" id="2.7.13.3"/>
    </reaction>
</comment>
<evidence type="ECO:0000256" key="1">
    <source>
        <dbReference type="ARBA" id="ARBA00000085"/>
    </source>
</evidence>
<proteinExistence type="predicted"/>
<dbReference type="EMBL" id="CP046620">
    <property type="protein sequence ID" value="QHQ35942.1"/>
    <property type="molecule type" value="Genomic_DNA"/>
</dbReference>
<evidence type="ECO:0000256" key="4">
    <source>
        <dbReference type="ARBA" id="ARBA00022679"/>
    </source>
</evidence>
<dbReference type="RefSeq" id="WP_161862499.1">
    <property type="nucleotide sequence ID" value="NZ_CP046620.1"/>
</dbReference>
<protein>
    <recommendedName>
        <fullName evidence="2">histidine kinase</fullName>
        <ecNumber evidence="2">2.7.13.3</ecNumber>
    </recommendedName>
</protein>
<gene>
    <name evidence="8" type="ORF">GO499_12565</name>
</gene>
<sequence length="421" mass="46086">MNKTLAGRIRQTIEIRDTDLVAGPDSAKCDKGAPVHPAKAEARNPRRNELKQHYGAPRPESGGLQTESGNWFAASPMALLAVTKEGRISRANDAAQIVLRSKKTLVGQKIKELFEVGDGLSFAGWTPFLQLPIKMNITAQCPAPRRPRLCNISVQPIIGGLLSGQYLLHLWPTAMPLAENGEAPGTQVAGNLDTEPEIPLSVLEIHDLKAPLRHISAALRFLEADQAGKVMAEDADWLSIAREQTGSLQEMVMLILENAKRRYAQLEPQAVALPGFFQKTLKSMAVALREAGAEVRLELDLVVIRADPLCLRLLLENLIGNALQNRHPLRPSRITIRSGTRQNGFGFLQVADNGMGFDENRSEEIFEPFRQLKKEEATGFGLGLASCKKICSRHGWEIVAEGRPSHGATFTVVLSQEALGN</sequence>
<dbReference type="Pfam" id="PF02518">
    <property type="entry name" value="HATPase_c"/>
    <property type="match status" value="1"/>
</dbReference>
<organism evidence="8 9">
    <name type="scientific">Algicella marina</name>
    <dbReference type="NCBI Taxonomy" id="2683284"/>
    <lineage>
        <taxon>Bacteria</taxon>
        <taxon>Pseudomonadati</taxon>
        <taxon>Pseudomonadota</taxon>
        <taxon>Alphaproteobacteria</taxon>
        <taxon>Rhodobacterales</taxon>
        <taxon>Paracoccaceae</taxon>
        <taxon>Algicella</taxon>
    </lineage>
</organism>
<evidence type="ECO:0000259" key="7">
    <source>
        <dbReference type="PROSITE" id="PS50109"/>
    </source>
</evidence>
<feature type="domain" description="Histidine kinase" evidence="7">
    <location>
        <begin position="203"/>
        <end position="418"/>
    </location>
</feature>
<dbReference type="GO" id="GO:0030295">
    <property type="term" value="F:protein kinase activator activity"/>
    <property type="evidence" value="ECO:0007669"/>
    <property type="project" value="TreeGrafter"/>
</dbReference>
<dbReference type="AlphaFoldDB" id="A0A6P1T5V7"/>
<evidence type="ECO:0000313" key="9">
    <source>
        <dbReference type="Proteomes" id="UP000464495"/>
    </source>
</evidence>
<dbReference type="KEGG" id="amaq:GO499_12565"/>
<dbReference type="SUPFAM" id="SSF55874">
    <property type="entry name" value="ATPase domain of HSP90 chaperone/DNA topoisomerase II/histidine kinase"/>
    <property type="match status" value="1"/>
</dbReference>
<dbReference type="InterPro" id="IPR050351">
    <property type="entry name" value="BphY/WalK/GraS-like"/>
</dbReference>
<dbReference type="GO" id="GO:0000155">
    <property type="term" value="F:phosphorelay sensor kinase activity"/>
    <property type="evidence" value="ECO:0007669"/>
    <property type="project" value="InterPro"/>
</dbReference>
<dbReference type="GO" id="GO:0000156">
    <property type="term" value="F:phosphorelay response regulator activity"/>
    <property type="evidence" value="ECO:0007669"/>
    <property type="project" value="TreeGrafter"/>
</dbReference>
<dbReference type="SMART" id="SM00387">
    <property type="entry name" value="HATPase_c"/>
    <property type="match status" value="1"/>
</dbReference>
<dbReference type="Gene3D" id="3.30.565.10">
    <property type="entry name" value="Histidine kinase-like ATPase, C-terminal domain"/>
    <property type="match status" value="1"/>
</dbReference>
<dbReference type="Proteomes" id="UP000464495">
    <property type="component" value="Chromosome"/>
</dbReference>
<accession>A0A6P1T5V7</accession>
<dbReference type="PANTHER" id="PTHR42878:SF15">
    <property type="entry name" value="BACTERIOPHYTOCHROME"/>
    <property type="match status" value="1"/>
</dbReference>
<dbReference type="PRINTS" id="PR00344">
    <property type="entry name" value="BCTRLSENSOR"/>
</dbReference>